<keyword evidence="4" id="KW-1185">Reference proteome</keyword>
<feature type="region of interest" description="Disordered" evidence="1">
    <location>
        <begin position="1"/>
        <end position="22"/>
    </location>
</feature>
<protein>
    <recommendedName>
        <fullName evidence="2">BTB domain-containing protein</fullName>
    </recommendedName>
</protein>
<dbReference type="EMBL" id="ML978136">
    <property type="protein sequence ID" value="KAF2093977.1"/>
    <property type="molecule type" value="Genomic_DNA"/>
</dbReference>
<dbReference type="InterPro" id="IPR000210">
    <property type="entry name" value="BTB/POZ_dom"/>
</dbReference>
<gene>
    <name evidence="3" type="ORF">NA57DRAFT_61188</name>
</gene>
<evidence type="ECO:0000256" key="1">
    <source>
        <dbReference type="SAM" id="MobiDB-lite"/>
    </source>
</evidence>
<name>A0A9P4I8H0_9PEZI</name>
<feature type="domain" description="BTB" evidence="2">
    <location>
        <begin position="70"/>
        <end position="129"/>
    </location>
</feature>
<dbReference type="AlphaFoldDB" id="A0A9P4I8H0"/>
<reference evidence="3" key="1">
    <citation type="journal article" date="2020" name="Stud. Mycol.">
        <title>101 Dothideomycetes genomes: a test case for predicting lifestyles and emergence of pathogens.</title>
        <authorList>
            <person name="Haridas S."/>
            <person name="Albert R."/>
            <person name="Binder M."/>
            <person name="Bloem J."/>
            <person name="Labutti K."/>
            <person name="Salamov A."/>
            <person name="Andreopoulos B."/>
            <person name="Baker S."/>
            <person name="Barry K."/>
            <person name="Bills G."/>
            <person name="Bluhm B."/>
            <person name="Cannon C."/>
            <person name="Castanera R."/>
            <person name="Culley D."/>
            <person name="Daum C."/>
            <person name="Ezra D."/>
            <person name="Gonzalez J."/>
            <person name="Henrissat B."/>
            <person name="Kuo A."/>
            <person name="Liang C."/>
            <person name="Lipzen A."/>
            <person name="Lutzoni F."/>
            <person name="Magnuson J."/>
            <person name="Mondo S."/>
            <person name="Nolan M."/>
            <person name="Ohm R."/>
            <person name="Pangilinan J."/>
            <person name="Park H.-J."/>
            <person name="Ramirez L."/>
            <person name="Alfaro M."/>
            <person name="Sun H."/>
            <person name="Tritt A."/>
            <person name="Yoshinaga Y."/>
            <person name="Zwiers L.-H."/>
            <person name="Turgeon B."/>
            <person name="Goodwin S."/>
            <person name="Spatafora J."/>
            <person name="Crous P."/>
            <person name="Grigoriev I."/>
        </authorList>
    </citation>
    <scope>NUCLEOTIDE SEQUENCE</scope>
    <source>
        <strain evidence="3">CBS 133067</strain>
    </source>
</reference>
<dbReference type="InterPro" id="IPR011333">
    <property type="entry name" value="SKP1/BTB/POZ_sf"/>
</dbReference>
<evidence type="ECO:0000313" key="3">
    <source>
        <dbReference type="EMBL" id="KAF2093977.1"/>
    </source>
</evidence>
<proteinExistence type="predicted"/>
<evidence type="ECO:0000259" key="2">
    <source>
        <dbReference type="PROSITE" id="PS50097"/>
    </source>
</evidence>
<comment type="caution">
    <text evidence="3">The sequence shown here is derived from an EMBL/GenBank/DDBJ whole genome shotgun (WGS) entry which is preliminary data.</text>
</comment>
<dbReference type="Proteomes" id="UP000799772">
    <property type="component" value="Unassembled WGS sequence"/>
</dbReference>
<dbReference type="PANTHER" id="PTHR47843">
    <property type="entry name" value="BTB DOMAIN-CONTAINING PROTEIN-RELATED"/>
    <property type="match status" value="1"/>
</dbReference>
<dbReference type="PROSITE" id="PS50097">
    <property type="entry name" value="BTB"/>
    <property type="match status" value="1"/>
</dbReference>
<dbReference type="PANTHER" id="PTHR47843:SF7">
    <property type="entry name" value="BTB DOMAIN-CONTAINING PROTEIN"/>
    <property type="match status" value="1"/>
</dbReference>
<sequence length="318" mass="35649">MEQDEANDTENAIQSTPHDMEKASPNLAVVHTSDEAGAMLALFDSLIAAPLQVSERKTHNPIYSDYLTSRIVAIEVGEEKTYHLHSSLLCQASQRFEKGLAGGFQEAKSLKINLDESPDIFSHFADFLYIPGWKPACNNGSDFIHLSELYAMGERLAAQTFQDAILRVFIDKIQAYSLETGELCRLLTVACRDITECQYPRDDPMRDHIFWLAALRLSSLQRSEEFQRVLCEQNELGKQLCLRAGSGTTTMPPNPFNNKHEELLTGAVREGSSPQTRRQDGDANVIFGREMSGFLENGPTTGRTQNKIVLNTSYKKKR</sequence>
<dbReference type="SUPFAM" id="SSF54695">
    <property type="entry name" value="POZ domain"/>
    <property type="match status" value="1"/>
</dbReference>
<organism evidence="3 4">
    <name type="scientific">Rhizodiscina lignyota</name>
    <dbReference type="NCBI Taxonomy" id="1504668"/>
    <lineage>
        <taxon>Eukaryota</taxon>
        <taxon>Fungi</taxon>
        <taxon>Dikarya</taxon>
        <taxon>Ascomycota</taxon>
        <taxon>Pezizomycotina</taxon>
        <taxon>Dothideomycetes</taxon>
        <taxon>Pleosporomycetidae</taxon>
        <taxon>Aulographales</taxon>
        <taxon>Rhizodiscinaceae</taxon>
        <taxon>Rhizodiscina</taxon>
    </lineage>
</organism>
<accession>A0A9P4I8H0</accession>
<dbReference type="CDD" id="cd18186">
    <property type="entry name" value="BTB_POZ_ZBTB_KLHL-like"/>
    <property type="match status" value="1"/>
</dbReference>
<dbReference type="OrthoDB" id="194443at2759"/>
<evidence type="ECO:0000313" key="4">
    <source>
        <dbReference type="Proteomes" id="UP000799772"/>
    </source>
</evidence>
<dbReference type="Gene3D" id="3.30.710.10">
    <property type="entry name" value="Potassium Channel Kv1.1, Chain A"/>
    <property type="match status" value="1"/>
</dbReference>